<dbReference type="EMBL" id="MGHL01000006">
    <property type="protein sequence ID" value="OGM70105.1"/>
    <property type="molecule type" value="Genomic_DNA"/>
</dbReference>
<keyword evidence="2" id="KW-0378">Hydrolase</keyword>
<evidence type="ECO:0000313" key="2">
    <source>
        <dbReference type="EMBL" id="OGM70105.1"/>
    </source>
</evidence>
<dbReference type="Proteomes" id="UP000178429">
    <property type="component" value="Unassembled WGS sequence"/>
</dbReference>
<protein>
    <submittedName>
        <fullName evidence="2">Phosphohydrolase</fullName>
    </submittedName>
</protein>
<comment type="caution">
    <text evidence="2">The sequence shown here is derived from an EMBL/GenBank/DDBJ whole genome shotgun (WGS) entry which is preliminary data.</text>
</comment>
<dbReference type="SUPFAM" id="SSF109604">
    <property type="entry name" value="HD-domain/PDEase-like"/>
    <property type="match status" value="1"/>
</dbReference>
<dbReference type="InterPro" id="IPR006674">
    <property type="entry name" value="HD_domain"/>
</dbReference>
<dbReference type="PROSITE" id="PS51831">
    <property type="entry name" value="HD"/>
    <property type="match status" value="1"/>
</dbReference>
<dbReference type="SMART" id="SM00471">
    <property type="entry name" value="HDc"/>
    <property type="match status" value="1"/>
</dbReference>
<dbReference type="CDD" id="cd00077">
    <property type="entry name" value="HDc"/>
    <property type="match status" value="1"/>
</dbReference>
<dbReference type="AlphaFoldDB" id="A0A1F8C3A6"/>
<dbReference type="Gene3D" id="1.20.58.1910">
    <property type="match status" value="1"/>
</dbReference>
<dbReference type="Pfam" id="PF01966">
    <property type="entry name" value="HD"/>
    <property type="match status" value="1"/>
</dbReference>
<dbReference type="STRING" id="1802525.A2975_03450"/>
<dbReference type="InterPro" id="IPR003607">
    <property type="entry name" value="HD/PDEase_dom"/>
</dbReference>
<proteinExistence type="predicted"/>
<accession>A0A1F8C3A6</accession>
<reference evidence="2 3" key="1">
    <citation type="journal article" date="2016" name="Nat. Commun.">
        <title>Thousands of microbial genomes shed light on interconnected biogeochemical processes in an aquifer system.</title>
        <authorList>
            <person name="Anantharaman K."/>
            <person name="Brown C.T."/>
            <person name="Hug L.A."/>
            <person name="Sharon I."/>
            <person name="Castelle C.J."/>
            <person name="Probst A.J."/>
            <person name="Thomas B.C."/>
            <person name="Singh A."/>
            <person name="Wilkins M.J."/>
            <person name="Karaoz U."/>
            <person name="Brodie E.L."/>
            <person name="Williams K.H."/>
            <person name="Hubbard S.S."/>
            <person name="Banfield J.F."/>
        </authorList>
    </citation>
    <scope>NUCLEOTIDE SEQUENCE [LARGE SCALE GENOMIC DNA]</scope>
</reference>
<organism evidence="2 3">
    <name type="scientific">Candidatus Woesebacteria bacterium RIFCSPLOWO2_01_FULL_44_14</name>
    <dbReference type="NCBI Taxonomy" id="1802525"/>
    <lineage>
        <taxon>Bacteria</taxon>
        <taxon>Candidatus Woeseibacteriota</taxon>
    </lineage>
</organism>
<gene>
    <name evidence="2" type="ORF">A2975_03450</name>
</gene>
<sequence length="217" mass="24536">MNKRVIIQKTAKHVKERLLGEGSGHDWWHILRVWNNARTIGKKERADLFVVELAALLHDIADWKFHGGDETVGANLAKEWLKSLNVDSGIVNHVSDIIATSSFKGAGVKTKMKTLEGKALQDADRLDAIGAIGIGRTFAYGGFNKREMYNPETKIQMAKSFEEYKKAGQTTINHFYEKLLLLKGLMNTKAGKKIAQGRHKYMESFLKQFFAEWDGKK</sequence>
<dbReference type="GO" id="GO:0016787">
    <property type="term" value="F:hydrolase activity"/>
    <property type="evidence" value="ECO:0007669"/>
    <property type="project" value="UniProtKB-KW"/>
</dbReference>
<dbReference type="Gene3D" id="1.10.472.50">
    <property type="entry name" value="HD-domain/PDEase-like"/>
    <property type="match status" value="1"/>
</dbReference>
<feature type="domain" description="HD" evidence="1">
    <location>
        <begin position="26"/>
        <end position="129"/>
    </location>
</feature>
<name>A0A1F8C3A6_9BACT</name>
<dbReference type="PANTHER" id="PTHR33594">
    <property type="entry name" value="SUPERFAMILY HYDROLASE, PUTATIVE (AFU_ORTHOLOGUE AFUA_1G03035)-RELATED"/>
    <property type="match status" value="1"/>
</dbReference>
<evidence type="ECO:0000259" key="1">
    <source>
        <dbReference type="PROSITE" id="PS51831"/>
    </source>
</evidence>
<dbReference type="PANTHER" id="PTHR33594:SF1">
    <property type="entry name" value="HD_PDEASE DOMAIN-CONTAINING PROTEIN"/>
    <property type="match status" value="1"/>
</dbReference>
<evidence type="ECO:0000313" key="3">
    <source>
        <dbReference type="Proteomes" id="UP000178429"/>
    </source>
</evidence>